<dbReference type="InterPro" id="IPR010073">
    <property type="entry name" value="PurL_large"/>
</dbReference>
<evidence type="ECO:0000256" key="9">
    <source>
        <dbReference type="ARBA" id="ARBA00022842"/>
    </source>
</evidence>
<dbReference type="Pfam" id="PF22689">
    <property type="entry name" value="FGAR-AT_PurM_N-like"/>
    <property type="match status" value="1"/>
</dbReference>
<evidence type="ECO:0000256" key="6">
    <source>
        <dbReference type="ARBA" id="ARBA00022741"/>
    </source>
</evidence>
<dbReference type="EC" id="6.3.5.3" evidence="12"/>
<comment type="function">
    <text evidence="12">Phosphoribosylformylglycinamidine synthase involved in the purines biosynthetic pathway. Catalyzes the ATP-dependent conversion of formylglycinamide ribonucleotide (FGAR) and glutamine to yield formylglycinamidine ribonucleotide (FGAM) and glutamate.</text>
</comment>
<dbReference type="EMBL" id="FMSV02000542">
    <property type="protein sequence ID" value="SEH07917.1"/>
    <property type="molecule type" value="Genomic_DNA"/>
</dbReference>
<dbReference type="PANTHER" id="PTHR10099:SF1">
    <property type="entry name" value="PHOSPHORIBOSYLFORMYLGLYCINAMIDINE SYNTHASE"/>
    <property type="match status" value="1"/>
</dbReference>
<evidence type="ECO:0000256" key="5">
    <source>
        <dbReference type="ARBA" id="ARBA00022723"/>
    </source>
</evidence>
<dbReference type="SUPFAM" id="SSF109736">
    <property type="entry name" value="FGAM synthase PurL, linker domain"/>
    <property type="match status" value="1"/>
</dbReference>
<comment type="caution">
    <text evidence="12">Lacks conserved residue(s) required for the propagation of feature annotation.</text>
</comment>
<dbReference type="GO" id="GO:0005737">
    <property type="term" value="C:cytoplasm"/>
    <property type="evidence" value="ECO:0007669"/>
    <property type="project" value="UniProtKB-SubCell"/>
</dbReference>
<comment type="pathway">
    <text evidence="1 12">Purine metabolism; IMP biosynthesis via de novo pathway; 5-amino-1-(5-phospho-D-ribosyl)imidazole from N(2)-formyl-N(1)-(5-phospho-D-ribosyl)glycinamide: step 1/2.</text>
</comment>
<dbReference type="FunFam" id="3.90.650.10:FF:000002">
    <property type="entry name" value="Phosphoribosylformylglycinamidine synthase"/>
    <property type="match status" value="1"/>
</dbReference>
<evidence type="ECO:0000256" key="4">
    <source>
        <dbReference type="ARBA" id="ARBA00022598"/>
    </source>
</evidence>
<dbReference type="Pfam" id="PF13507">
    <property type="entry name" value="GATase_5"/>
    <property type="match status" value="1"/>
</dbReference>
<dbReference type="Gene3D" id="3.30.1330.10">
    <property type="entry name" value="PurM-like, N-terminal domain"/>
    <property type="match status" value="2"/>
</dbReference>
<comment type="catalytic activity">
    <reaction evidence="11 12">
        <text>N(2)-formyl-N(1)-(5-phospho-beta-D-ribosyl)glycinamide + L-glutamine + ATP + H2O = 2-formamido-N(1)-(5-O-phospho-beta-D-ribosyl)acetamidine + L-glutamate + ADP + phosphate + H(+)</text>
        <dbReference type="Rhea" id="RHEA:17129"/>
        <dbReference type="ChEBI" id="CHEBI:15377"/>
        <dbReference type="ChEBI" id="CHEBI:15378"/>
        <dbReference type="ChEBI" id="CHEBI:29985"/>
        <dbReference type="ChEBI" id="CHEBI:30616"/>
        <dbReference type="ChEBI" id="CHEBI:43474"/>
        <dbReference type="ChEBI" id="CHEBI:58359"/>
        <dbReference type="ChEBI" id="CHEBI:147286"/>
        <dbReference type="ChEBI" id="CHEBI:147287"/>
        <dbReference type="ChEBI" id="CHEBI:456216"/>
        <dbReference type="EC" id="6.3.5.3"/>
    </reaction>
</comment>
<comment type="subcellular location">
    <subcellularLocation>
        <location evidence="12">Cytoplasm</location>
    </subcellularLocation>
</comment>
<dbReference type="GO" id="GO:0005524">
    <property type="term" value="F:ATP binding"/>
    <property type="evidence" value="ECO:0007669"/>
    <property type="project" value="UniProtKB-UniRule"/>
</dbReference>
<dbReference type="PROSITE" id="PS51273">
    <property type="entry name" value="GATASE_TYPE_1"/>
    <property type="match status" value="1"/>
</dbReference>
<feature type="binding site" evidence="12">
    <location>
        <position position="723"/>
    </location>
    <ligand>
        <name>Mg(2+)</name>
        <dbReference type="ChEBI" id="CHEBI:18420"/>
    </ligand>
</feature>
<feature type="binding site" evidence="12">
    <location>
        <position position="679"/>
    </location>
    <ligand>
        <name>ATP</name>
        <dbReference type="ChEBI" id="CHEBI:30616"/>
    </ligand>
</feature>
<feature type="active site" evidence="12">
    <location>
        <position position="1251"/>
    </location>
</feature>
<dbReference type="RefSeq" id="WP_103921513.1">
    <property type="nucleotide sequence ID" value="NZ_FMSV02000542.1"/>
</dbReference>
<keyword evidence="4 12" id="KW-0436">Ligase</keyword>
<dbReference type="Pfam" id="PF02769">
    <property type="entry name" value="AIRS_C"/>
    <property type="match status" value="2"/>
</dbReference>
<keyword evidence="8 12" id="KW-0067">ATP-binding</keyword>
<comment type="subunit">
    <text evidence="12">Monomer.</text>
</comment>
<accession>A0A1H6FCZ0</accession>
<dbReference type="UniPathway" id="UPA00074">
    <property type="reaction ID" value="UER00128"/>
</dbReference>
<dbReference type="CDD" id="cd02204">
    <property type="entry name" value="PurL_repeat2"/>
    <property type="match status" value="1"/>
</dbReference>
<dbReference type="Pfam" id="PF18076">
    <property type="entry name" value="FGAR-AT_N"/>
    <property type="match status" value="1"/>
</dbReference>
<feature type="domain" description="FGAR-AT PurM N-terminal-like" evidence="16">
    <location>
        <begin position="649"/>
        <end position="808"/>
    </location>
</feature>
<dbReference type="InterPro" id="IPR036921">
    <property type="entry name" value="PurM-like_N_sf"/>
</dbReference>
<dbReference type="InterPro" id="IPR040707">
    <property type="entry name" value="FGAR-AT_N"/>
</dbReference>
<feature type="domain" description="PurM-like C-terminal" evidence="13">
    <location>
        <begin position="837"/>
        <end position="948"/>
    </location>
</feature>
<evidence type="ECO:0000256" key="7">
    <source>
        <dbReference type="ARBA" id="ARBA00022755"/>
    </source>
</evidence>
<dbReference type="SUPFAM" id="SSF55326">
    <property type="entry name" value="PurM N-terminal domain-like"/>
    <property type="match status" value="2"/>
</dbReference>
<dbReference type="InterPro" id="IPR029062">
    <property type="entry name" value="Class_I_gatase-like"/>
</dbReference>
<dbReference type="PANTHER" id="PTHR10099">
    <property type="entry name" value="PHOSPHORIBOSYLFORMYLGLYCINAMIDINE SYNTHASE"/>
    <property type="match status" value="1"/>
</dbReference>
<evidence type="ECO:0000256" key="3">
    <source>
        <dbReference type="ARBA" id="ARBA00022490"/>
    </source>
</evidence>
<feature type="binding site" evidence="12">
    <location>
        <begin position="312"/>
        <end position="323"/>
    </location>
    <ligand>
        <name>ATP</name>
        <dbReference type="ChEBI" id="CHEBI:30616"/>
    </ligand>
</feature>
<keyword evidence="6 12" id="KW-0547">Nucleotide-binding</keyword>
<keyword evidence="7 12" id="KW-0658">Purine biosynthesis</keyword>
<proteinExistence type="inferred from homology"/>
<evidence type="ECO:0000256" key="10">
    <source>
        <dbReference type="ARBA" id="ARBA00022962"/>
    </source>
</evidence>
<feature type="binding site" evidence="12">
    <location>
        <position position="885"/>
    </location>
    <ligand>
        <name>Mg(2+)</name>
        <dbReference type="ChEBI" id="CHEBI:18420"/>
    </ligand>
</feature>
<dbReference type="InterPro" id="IPR055181">
    <property type="entry name" value="FGAR-AT_PurM_N-like"/>
</dbReference>
<dbReference type="InterPro" id="IPR036676">
    <property type="entry name" value="PurM-like_C_sf"/>
</dbReference>
<dbReference type="SUPFAM" id="SSF56042">
    <property type="entry name" value="PurM C-terminal domain-like"/>
    <property type="match status" value="2"/>
</dbReference>
<keyword evidence="3 12" id="KW-0963">Cytoplasm</keyword>
<dbReference type="InterPro" id="IPR036604">
    <property type="entry name" value="PurS-like_sf"/>
</dbReference>
<feature type="domain" description="PurM-like C-terminal" evidence="13">
    <location>
        <begin position="433"/>
        <end position="589"/>
    </location>
</feature>
<protein>
    <recommendedName>
        <fullName evidence="12">Phosphoribosylformylglycinamidine synthase</fullName>
        <shortName evidence="12">FGAM synthase</shortName>
        <shortName evidence="12">FGAMS</shortName>
        <ecNumber evidence="12">6.3.5.3</ecNumber>
    </recommendedName>
    <alternativeName>
        <fullName evidence="12">Formylglycinamide ribonucleotide amidotransferase</fullName>
        <shortName evidence="12">FGAR amidotransferase</shortName>
        <shortName evidence="12">FGAR-AT</shortName>
    </alternativeName>
</protein>
<dbReference type="CDD" id="cd02203">
    <property type="entry name" value="PurL_repeat1"/>
    <property type="match status" value="1"/>
</dbReference>
<dbReference type="OrthoDB" id="9804441at2"/>
<evidence type="ECO:0000259" key="13">
    <source>
        <dbReference type="Pfam" id="PF02769"/>
    </source>
</evidence>
<keyword evidence="18" id="KW-1185">Reference proteome</keyword>
<dbReference type="FunFam" id="3.30.1330.10:FF:000005">
    <property type="entry name" value="Phosphoribosylformylglycinamidine synthase"/>
    <property type="match status" value="1"/>
</dbReference>
<evidence type="ECO:0000259" key="14">
    <source>
        <dbReference type="Pfam" id="PF18072"/>
    </source>
</evidence>
<dbReference type="Proteomes" id="UP000236724">
    <property type="component" value="Unassembled WGS sequence"/>
</dbReference>
<keyword evidence="10 12" id="KW-0315">Glutamine amidotransferase</keyword>
<dbReference type="GO" id="GO:0004642">
    <property type="term" value="F:phosphoribosylformylglycinamidine synthase activity"/>
    <property type="evidence" value="ECO:0007669"/>
    <property type="project" value="UniProtKB-UniRule"/>
</dbReference>
<dbReference type="FunFam" id="1.10.8.750:FF:000002">
    <property type="entry name" value="Phosphoribosylformylglycinamidine synthase"/>
    <property type="match status" value="1"/>
</dbReference>
<dbReference type="NCBIfam" id="NF003672">
    <property type="entry name" value="PRK05297.1"/>
    <property type="match status" value="1"/>
</dbReference>
<feature type="active site" evidence="12">
    <location>
        <position position="1253"/>
    </location>
</feature>
<gene>
    <name evidence="12 17" type="primary">purL</name>
    <name evidence="17" type="ORF">MBHS_03804</name>
</gene>
<dbReference type="InterPro" id="IPR041609">
    <property type="entry name" value="PurL_linker"/>
</dbReference>
<dbReference type="SUPFAM" id="SSF82697">
    <property type="entry name" value="PurS-like"/>
    <property type="match status" value="1"/>
</dbReference>
<dbReference type="Gene3D" id="3.90.650.10">
    <property type="entry name" value="PurM-like C-terminal domain"/>
    <property type="match status" value="2"/>
</dbReference>
<dbReference type="NCBIfam" id="TIGR01735">
    <property type="entry name" value="FGAM_synt"/>
    <property type="match status" value="1"/>
</dbReference>
<evidence type="ECO:0000313" key="17">
    <source>
        <dbReference type="EMBL" id="SEH07917.1"/>
    </source>
</evidence>
<comment type="similarity">
    <text evidence="2 12">In the N-terminal section; belongs to the FGAMS family.</text>
</comment>
<feature type="binding site" evidence="12">
    <location>
        <position position="887"/>
    </location>
    <ligand>
        <name>ATP</name>
        <dbReference type="ChEBI" id="CHEBI:30616"/>
    </ligand>
</feature>
<evidence type="ECO:0000259" key="16">
    <source>
        <dbReference type="Pfam" id="PF22689"/>
    </source>
</evidence>
<evidence type="ECO:0000256" key="12">
    <source>
        <dbReference type="HAMAP-Rule" id="MF_00419"/>
    </source>
</evidence>
<dbReference type="Gene3D" id="1.10.8.750">
    <property type="entry name" value="Phosphoribosylformylglycinamidine synthase, linker domain"/>
    <property type="match status" value="1"/>
</dbReference>
<sequence length="1287" mass="140607">MLHYGDLALSPFRCEQLQQKVPALSAISARFIHFIEMDHSAAATEQSQLEHLLSYTVNEEQVQESNNPAQLQWLVIPRPGTISPWSSKATDIARNCGLQGISRIERGVLWQLGCETTFDTASLQMLDQLLHDRMTEILLPVSNNQSLEQVEARLFAHAKAGSLVTVPIAKQGKSALQQANQDLGLALSEEEMDYLVENFTALQRDPSDTELMMFAQANSEHCRHKIFNADWVIDKQPQEQSLFGMIRNTHNTHPGKVLSAYHDNSAVMAGFDTQVFSPNTQNHHYSYQQEAAQILMKVETHNHPTAISPFPGAATGSGGEIRDEAATGLGSRTKAGLTGFSVSNLNLPDKPRAWEDNYGTPGRMSTALEIMLQAPLGGSAFNNEFGRPNLCGYFRSFELDVAGKRRGFHKPIMLAGGLGHIRPMHLDKKIMPVGAKLIVLGGPAMLIGLGGGAASSMNAGQSHETLDFASVQRGNPEMQRRCQEVIDACRRMGDDNPIYSVHDVGAGGLSNALPELINDSGRGGIIDLRKIPSADPSLSPMELWSNESQERYVLAIDAEHLDLFDSLCQRERCPYAVVGEATEAQDLKLLDPLQNTTPVEMPLQVLLGKPPKMQRDVSHAAAPEQAFPLEQLNLQEAMQRVLNLPGVADKTFLISIGDRSITGLVIRDQMVGPWQVPVADCAVTASSFADTIGEAMSMGERSPLALLDGPASGRMAVGEALTNLAAAPIKEMSDIVLSANWMAACGQPGEDAALFDTVKTVGMDFCPELGIAIPVGKDSLSMKAGWAEGDEQKSVTSPLSLIVSAFARVADINRCLTPQLRPDSDTCLLLIDLGQGQNRLGGSALAQVYQALGDSVPDIKAKDLQDFFLGIQALNQQGKILAYHDRSDGGLYALLCEMMFAGQGGLSLTAPPAFAAADLFPYLFNEELGAVIQVKTDDVAAVQAYFKQNSDFGDSVFEVARPNNQDNLELSALGVSDAPYQRQHLQRLWSETTWQMQTLRDNPECAKQEYDRLLDDKNPGLFIQTDFQIQAPAVQGTRPRMAVLREQGVNGQIEMAAAFDRAGFDAIDVHMSDLIAGRVSLKDFQGLVACGGFSYGDVLGAGGGWANSIRFNQRAFDEFNQFFHRGDSFALGVCNGCQMMAQLHDLIPGAEHWPRFVRNRSEQFEARLVMVEVTDSPSLFLQGMNGAKLPVVVAHGEGRAYGDSPENLVALRYVDNYGKVTETYPANPNGSLGGVTGMTTEDGRFTIMMPHPERIFLSNRFSYLPENWQGEESPWMQLFYNARNWLA</sequence>
<evidence type="ECO:0000256" key="2">
    <source>
        <dbReference type="ARBA" id="ARBA00008608"/>
    </source>
</evidence>
<dbReference type="InterPro" id="IPR010918">
    <property type="entry name" value="PurM-like_C_dom"/>
</dbReference>
<feature type="domain" description="Phosphoribosylformylglycinamidine synthase linker" evidence="14">
    <location>
        <begin position="176"/>
        <end position="225"/>
    </location>
</feature>
<name>A0A1H6FCZ0_9GAMM</name>
<reference evidence="17 18" key="1">
    <citation type="submission" date="2016-10" db="EMBL/GenBank/DDBJ databases">
        <authorList>
            <person name="de Groot N.N."/>
        </authorList>
    </citation>
    <scope>NUCLEOTIDE SEQUENCE [LARGE SCALE GENOMIC DNA]</scope>
    <source>
        <strain evidence="17">MBHS1</strain>
    </source>
</reference>
<feature type="binding site" evidence="12">
    <location>
        <position position="680"/>
    </location>
    <ligand>
        <name>Mg(2+)</name>
        <dbReference type="ChEBI" id="CHEBI:18420"/>
    </ligand>
</feature>
<organism evidence="17 18">
    <name type="scientific">Candidatus Venteria ishoeyi</name>
    <dbReference type="NCBI Taxonomy" id="1899563"/>
    <lineage>
        <taxon>Bacteria</taxon>
        <taxon>Pseudomonadati</taxon>
        <taxon>Pseudomonadota</taxon>
        <taxon>Gammaproteobacteria</taxon>
        <taxon>Thiotrichales</taxon>
        <taxon>Thiotrichaceae</taxon>
        <taxon>Venteria</taxon>
    </lineage>
</organism>
<evidence type="ECO:0000259" key="15">
    <source>
        <dbReference type="Pfam" id="PF18076"/>
    </source>
</evidence>
<evidence type="ECO:0000256" key="11">
    <source>
        <dbReference type="ARBA" id="ARBA00052585"/>
    </source>
</evidence>
<feature type="binding site" evidence="12">
    <location>
        <position position="719"/>
    </location>
    <ligand>
        <name>Mg(2+)</name>
        <dbReference type="ChEBI" id="CHEBI:18420"/>
    </ligand>
</feature>
<evidence type="ECO:0000313" key="18">
    <source>
        <dbReference type="Proteomes" id="UP000236724"/>
    </source>
</evidence>
<dbReference type="Gene3D" id="3.40.50.880">
    <property type="match status" value="1"/>
</dbReference>
<dbReference type="CDD" id="cd01740">
    <property type="entry name" value="GATase1_FGAR_AT"/>
    <property type="match status" value="1"/>
</dbReference>
<dbReference type="Pfam" id="PF18072">
    <property type="entry name" value="FGAR-AT_linker"/>
    <property type="match status" value="1"/>
</dbReference>
<evidence type="ECO:0000256" key="8">
    <source>
        <dbReference type="ARBA" id="ARBA00022840"/>
    </source>
</evidence>
<dbReference type="GO" id="GO:0046872">
    <property type="term" value="F:metal ion binding"/>
    <property type="evidence" value="ECO:0007669"/>
    <property type="project" value="UniProtKB-KW"/>
</dbReference>
<dbReference type="SMART" id="SM01211">
    <property type="entry name" value="GATase_5"/>
    <property type="match status" value="1"/>
</dbReference>
<evidence type="ECO:0000256" key="1">
    <source>
        <dbReference type="ARBA" id="ARBA00004920"/>
    </source>
</evidence>
<keyword evidence="5 12" id="KW-0479">Metal-binding</keyword>
<dbReference type="HAMAP" id="MF_00419">
    <property type="entry name" value="PurL_1"/>
    <property type="match status" value="1"/>
</dbReference>
<keyword evidence="9 12" id="KW-0460">Magnesium</keyword>
<dbReference type="SUPFAM" id="SSF52317">
    <property type="entry name" value="Class I glutamine amidotransferase-like"/>
    <property type="match status" value="1"/>
</dbReference>
<dbReference type="GO" id="GO:0006189">
    <property type="term" value="P:'de novo' IMP biosynthetic process"/>
    <property type="evidence" value="ECO:0007669"/>
    <property type="project" value="UniProtKB-UniRule"/>
</dbReference>
<dbReference type="FunFam" id="3.40.50.880:FF:000008">
    <property type="entry name" value="Phosphoribosylformylglycinamidine synthase"/>
    <property type="match status" value="1"/>
</dbReference>
<feature type="domain" description="Phosphoribosylformylglycinamidine synthase N-terminal" evidence="15">
    <location>
        <begin position="30"/>
        <end position="143"/>
    </location>
</feature>
<feature type="active site" description="Nucleophile" evidence="12">
    <location>
        <position position="1134"/>
    </location>
</feature>